<evidence type="ECO:0000256" key="3">
    <source>
        <dbReference type="ARBA" id="ARBA00023110"/>
    </source>
</evidence>
<reference evidence="9" key="1">
    <citation type="submission" date="2020-06" db="EMBL/GenBank/DDBJ databases">
        <authorList>
            <consortium name="Wellcome Sanger Institute Data Sharing"/>
        </authorList>
    </citation>
    <scope>NUCLEOTIDE SEQUENCE [LARGE SCALE GENOMIC DNA]</scope>
</reference>
<dbReference type="PANTHER" id="PTHR45779:SF2">
    <property type="entry name" value="PEPTIDYL-PROLYL CIS-TRANS ISOMERASE FKBP11"/>
    <property type="match status" value="1"/>
</dbReference>
<dbReference type="Proteomes" id="UP000694680">
    <property type="component" value="Chromosome 5"/>
</dbReference>
<evidence type="ECO:0000259" key="8">
    <source>
        <dbReference type="PROSITE" id="PS50059"/>
    </source>
</evidence>
<evidence type="ECO:0000313" key="9">
    <source>
        <dbReference type="Ensembl" id="ENSGWIP00000024134.1"/>
    </source>
</evidence>
<feature type="transmembrane region" description="Helical" evidence="6">
    <location>
        <begin position="156"/>
        <end position="177"/>
    </location>
</feature>
<gene>
    <name evidence="9" type="primary">fkbp11</name>
</gene>
<comment type="catalytic activity">
    <reaction evidence="1 5">
        <text>[protein]-peptidylproline (omega=180) = [protein]-peptidylproline (omega=0)</text>
        <dbReference type="Rhea" id="RHEA:16237"/>
        <dbReference type="Rhea" id="RHEA-COMP:10747"/>
        <dbReference type="Rhea" id="RHEA-COMP:10748"/>
        <dbReference type="ChEBI" id="CHEBI:83833"/>
        <dbReference type="ChEBI" id="CHEBI:83834"/>
        <dbReference type="EC" id="5.2.1.8"/>
    </reaction>
</comment>
<dbReference type="InterPro" id="IPR001179">
    <property type="entry name" value="PPIase_FKBP_dom"/>
</dbReference>
<dbReference type="InterPro" id="IPR044609">
    <property type="entry name" value="FKBP2/11"/>
</dbReference>
<keyword evidence="3 5" id="KW-0697">Rotamase</keyword>
<dbReference type="EC" id="5.2.1.8" evidence="2 5"/>
<dbReference type="Gene3D" id="3.10.50.40">
    <property type="match status" value="1"/>
</dbReference>
<dbReference type="GO" id="GO:0005783">
    <property type="term" value="C:endoplasmic reticulum"/>
    <property type="evidence" value="ECO:0007669"/>
    <property type="project" value="TreeGrafter"/>
</dbReference>
<keyword evidence="4 5" id="KW-0413">Isomerase</keyword>
<evidence type="ECO:0000256" key="1">
    <source>
        <dbReference type="ARBA" id="ARBA00000971"/>
    </source>
</evidence>
<dbReference type="GO" id="GO:0003755">
    <property type="term" value="F:peptidyl-prolyl cis-trans isomerase activity"/>
    <property type="evidence" value="ECO:0007669"/>
    <property type="project" value="UniProtKB-KW"/>
</dbReference>
<keyword evidence="10" id="KW-1185">Reference proteome</keyword>
<sequence>MTSLWMGALVYQLTMKTSVCFLLLAALCCGQEMTLLEHLQVETLVEPEICYPVSGKGDTLKIHYTAKLSNGKVFHSSLSQNPLVVELGKKSVLFGLEQSLMGLCEGQKIQITIPTNLGFGKIDLPSVIPADAAVMFELDVVSLKKKTIWHMMVNDVFPTLCLILVPTLFGLIALYLYKMAYAERPSRKKAKDKNSKNKP</sequence>
<evidence type="ECO:0000256" key="2">
    <source>
        <dbReference type="ARBA" id="ARBA00013194"/>
    </source>
</evidence>
<reference evidence="9" key="3">
    <citation type="submission" date="2025-09" db="UniProtKB">
        <authorList>
            <consortium name="Ensembl"/>
        </authorList>
    </citation>
    <scope>IDENTIFICATION</scope>
</reference>
<evidence type="ECO:0000256" key="7">
    <source>
        <dbReference type="SAM" id="SignalP"/>
    </source>
</evidence>
<keyword evidence="6" id="KW-0472">Membrane</keyword>
<protein>
    <recommendedName>
        <fullName evidence="2 5">peptidylprolyl isomerase</fullName>
        <ecNumber evidence="2 5">5.2.1.8</ecNumber>
    </recommendedName>
</protein>
<dbReference type="Pfam" id="PF00254">
    <property type="entry name" value="FKBP_C"/>
    <property type="match status" value="1"/>
</dbReference>
<dbReference type="Ensembl" id="ENSGWIT00000026414.1">
    <property type="protein sequence ID" value="ENSGWIP00000024134.1"/>
    <property type="gene ID" value="ENSGWIG00000012828.1"/>
</dbReference>
<feature type="signal peptide" evidence="7">
    <location>
        <begin position="1"/>
        <end position="30"/>
    </location>
</feature>
<dbReference type="PROSITE" id="PS50059">
    <property type="entry name" value="FKBP_PPIASE"/>
    <property type="match status" value="1"/>
</dbReference>
<keyword evidence="7" id="KW-0732">Signal</keyword>
<proteinExistence type="predicted"/>
<evidence type="ECO:0000256" key="6">
    <source>
        <dbReference type="SAM" id="Phobius"/>
    </source>
</evidence>
<reference evidence="9" key="2">
    <citation type="submission" date="2025-08" db="UniProtKB">
        <authorList>
            <consortium name="Ensembl"/>
        </authorList>
    </citation>
    <scope>IDENTIFICATION</scope>
</reference>
<dbReference type="PANTHER" id="PTHR45779">
    <property type="entry name" value="PEPTIDYLPROLYL ISOMERASE"/>
    <property type="match status" value="1"/>
</dbReference>
<dbReference type="SUPFAM" id="SSF54534">
    <property type="entry name" value="FKBP-like"/>
    <property type="match status" value="1"/>
</dbReference>
<dbReference type="AlphaFoldDB" id="A0A8C5EQ57"/>
<evidence type="ECO:0000256" key="5">
    <source>
        <dbReference type="PROSITE-ProRule" id="PRU00277"/>
    </source>
</evidence>
<dbReference type="InterPro" id="IPR046357">
    <property type="entry name" value="PPIase_dom_sf"/>
</dbReference>
<organism evidence="9 10">
    <name type="scientific">Gouania willdenowi</name>
    <name type="common">Blunt-snouted clingfish</name>
    <name type="synonym">Lepadogaster willdenowi</name>
    <dbReference type="NCBI Taxonomy" id="441366"/>
    <lineage>
        <taxon>Eukaryota</taxon>
        <taxon>Metazoa</taxon>
        <taxon>Chordata</taxon>
        <taxon>Craniata</taxon>
        <taxon>Vertebrata</taxon>
        <taxon>Euteleostomi</taxon>
        <taxon>Actinopterygii</taxon>
        <taxon>Neopterygii</taxon>
        <taxon>Teleostei</taxon>
        <taxon>Neoteleostei</taxon>
        <taxon>Acanthomorphata</taxon>
        <taxon>Ovalentaria</taxon>
        <taxon>Blenniimorphae</taxon>
        <taxon>Blenniiformes</taxon>
        <taxon>Gobiesocoidei</taxon>
        <taxon>Gobiesocidae</taxon>
        <taxon>Gobiesocinae</taxon>
        <taxon>Gouania</taxon>
    </lineage>
</organism>
<name>A0A8C5EQ57_GOUWI</name>
<feature type="chain" id="PRO_5034806098" description="peptidylprolyl isomerase" evidence="7">
    <location>
        <begin position="31"/>
        <end position="199"/>
    </location>
</feature>
<feature type="domain" description="PPIase FKBP-type" evidence="8">
    <location>
        <begin position="57"/>
        <end position="144"/>
    </location>
</feature>
<keyword evidence="6" id="KW-0812">Transmembrane</keyword>
<accession>A0A8C5EQ57</accession>
<evidence type="ECO:0000313" key="10">
    <source>
        <dbReference type="Proteomes" id="UP000694680"/>
    </source>
</evidence>
<keyword evidence="6" id="KW-1133">Transmembrane helix</keyword>
<evidence type="ECO:0000256" key="4">
    <source>
        <dbReference type="ARBA" id="ARBA00023235"/>
    </source>
</evidence>